<keyword evidence="4" id="KW-1185">Reference proteome</keyword>
<dbReference type="InterPro" id="IPR025390">
    <property type="entry name" value="Dsc3_C"/>
</dbReference>
<dbReference type="PANTHER" id="PTHR28049:SF1">
    <property type="entry name" value="DSC E3 UBIQUITIN LIGASE COMPLEX SUBUNIT 3"/>
    <property type="match status" value="1"/>
</dbReference>
<protein>
    <recommendedName>
        <fullName evidence="2">DSC E3 ubiquitin ligase complex subunit 3 C-terminal domain-containing protein</fullName>
    </recommendedName>
</protein>
<dbReference type="Proteomes" id="UP000298061">
    <property type="component" value="Unassembled WGS sequence"/>
</dbReference>
<proteinExistence type="predicted"/>
<feature type="region of interest" description="Disordered" evidence="1">
    <location>
        <begin position="383"/>
        <end position="417"/>
    </location>
</feature>
<dbReference type="Pfam" id="PF13373">
    <property type="entry name" value="Dsc3_C"/>
    <property type="match status" value="1"/>
</dbReference>
<dbReference type="OrthoDB" id="2556122at2759"/>
<sequence length="502" mass="56680">MAWLHCSVGRELAEGEEEEEEREPQTAQIRPLRGFDRLTAAGFSPADIVNFRRQFHMRTSEDYLSMGDFASQEEYEEYARNLEEQWIDSLDNVGTAAISQSDPQASSILEGIVIGFFFPLLPFFFFRDQKLPVFWENNTPFESQGSVIFSDFSVAQSAYADGFGGRVPRERPDLPQAPWVLAPGETAISRVPRYLAKSGKVQIRQAHALTVTIPDTYPFAPELAVGRNGSKRYRISWFVITAPSGVRLTALLAAVGNVWVERTQDGGRVWICDWPGRWTEWQGTRMRHPMLPGMQFYFAGREWRWDDGDRIVKHQLSAWKRGMKALPEAALAILWGENWRAREDAREDRPLPTPVQTVKVWELYQGLPCRLWGGVTRRIQAPRPKSGRVLQRVPAAPSASEQSRQAPGVQAPPWRVDEDDASDIDCQVIEEMLCDQGVEVGMDEDEHQLDRVTTASEPSPNKDATVTEHHPPPSLATSVAQRLAEAGTHLFPESLEQIRGIT</sequence>
<dbReference type="InterPro" id="IPR045226">
    <property type="entry name" value="Dsc3"/>
</dbReference>
<name>A0A4Y9ZQN3_9AGAM</name>
<evidence type="ECO:0000313" key="4">
    <source>
        <dbReference type="Proteomes" id="UP000298061"/>
    </source>
</evidence>
<gene>
    <name evidence="3" type="ORF">EWM64_g7871</name>
</gene>
<feature type="domain" description="DSC E3 ubiquitin ligase complex subunit 3 C-terminal" evidence="2">
    <location>
        <begin position="33"/>
        <end position="128"/>
    </location>
</feature>
<dbReference type="GO" id="GO:0005783">
    <property type="term" value="C:endoplasmic reticulum"/>
    <property type="evidence" value="ECO:0007669"/>
    <property type="project" value="TreeGrafter"/>
</dbReference>
<feature type="compositionally biased region" description="Polar residues" evidence="1">
    <location>
        <begin position="451"/>
        <end position="464"/>
    </location>
</feature>
<feature type="region of interest" description="Disordered" evidence="1">
    <location>
        <begin position="1"/>
        <end position="27"/>
    </location>
</feature>
<dbReference type="PANTHER" id="PTHR28049">
    <property type="entry name" value="TRANSMEMBRANE PROTEIN YOR223W"/>
    <property type="match status" value="1"/>
</dbReference>
<accession>A0A4Y9ZQN3</accession>
<comment type="caution">
    <text evidence="3">The sequence shown here is derived from an EMBL/GenBank/DDBJ whole genome shotgun (WGS) entry which is preliminary data.</text>
</comment>
<reference evidence="3 4" key="1">
    <citation type="submission" date="2019-02" db="EMBL/GenBank/DDBJ databases">
        <title>Genome sequencing of the rare red list fungi Hericium alpestre (H. flagellum).</title>
        <authorList>
            <person name="Buettner E."/>
            <person name="Kellner H."/>
        </authorList>
    </citation>
    <scope>NUCLEOTIDE SEQUENCE [LARGE SCALE GENOMIC DNA]</scope>
    <source>
        <strain evidence="3 4">DSM 108284</strain>
    </source>
</reference>
<dbReference type="AlphaFoldDB" id="A0A4Y9ZQN3"/>
<evidence type="ECO:0000256" key="1">
    <source>
        <dbReference type="SAM" id="MobiDB-lite"/>
    </source>
</evidence>
<dbReference type="EMBL" id="SFCI01001308">
    <property type="protein sequence ID" value="TFY76141.1"/>
    <property type="molecule type" value="Genomic_DNA"/>
</dbReference>
<dbReference type="GO" id="GO:0044695">
    <property type="term" value="C:Dsc E3 ubiquitin ligase complex"/>
    <property type="evidence" value="ECO:0007669"/>
    <property type="project" value="InterPro"/>
</dbReference>
<evidence type="ECO:0000259" key="2">
    <source>
        <dbReference type="Pfam" id="PF13373"/>
    </source>
</evidence>
<feature type="region of interest" description="Disordered" evidence="1">
    <location>
        <begin position="449"/>
        <end position="474"/>
    </location>
</feature>
<organism evidence="3 4">
    <name type="scientific">Hericium alpestre</name>
    <dbReference type="NCBI Taxonomy" id="135208"/>
    <lineage>
        <taxon>Eukaryota</taxon>
        <taxon>Fungi</taxon>
        <taxon>Dikarya</taxon>
        <taxon>Basidiomycota</taxon>
        <taxon>Agaricomycotina</taxon>
        <taxon>Agaricomycetes</taxon>
        <taxon>Russulales</taxon>
        <taxon>Hericiaceae</taxon>
        <taxon>Hericium</taxon>
    </lineage>
</organism>
<evidence type="ECO:0000313" key="3">
    <source>
        <dbReference type="EMBL" id="TFY76141.1"/>
    </source>
</evidence>